<dbReference type="GO" id="GO:0005524">
    <property type="term" value="F:ATP binding"/>
    <property type="evidence" value="ECO:0007669"/>
    <property type="project" value="UniProtKB-UniRule"/>
</dbReference>
<dbReference type="PROSITE" id="PS50975">
    <property type="entry name" value="ATP_GRASP"/>
    <property type="match status" value="1"/>
</dbReference>
<reference evidence="4" key="1">
    <citation type="submission" date="2016-08" db="EMBL/GenBank/DDBJ databases">
        <authorList>
            <person name="Varghese N."/>
            <person name="Submissions Spin"/>
        </authorList>
    </citation>
    <scope>NUCLEOTIDE SEQUENCE [LARGE SCALE GENOMIC DNA]</scope>
    <source>
        <strain evidence="4">REICA_142</strain>
    </source>
</reference>
<name>A0A1C4G804_9ENTR</name>
<accession>A0A1C4G804</accession>
<dbReference type="InterPro" id="IPR013815">
    <property type="entry name" value="ATP_grasp_subdomain_1"/>
</dbReference>
<proteinExistence type="predicted"/>
<keyword evidence="3" id="KW-0436">Ligase</keyword>
<dbReference type="GO" id="GO:0046872">
    <property type="term" value="F:metal ion binding"/>
    <property type="evidence" value="ECO:0007669"/>
    <property type="project" value="InterPro"/>
</dbReference>
<dbReference type="InterPro" id="IPR011761">
    <property type="entry name" value="ATP-grasp"/>
</dbReference>
<evidence type="ECO:0000313" key="4">
    <source>
        <dbReference type="Proteomes" id="UP000198515"/>
    </source>
</evidence>
<dbReference type="Gene3D" id="3.30.1490.20">
    <property type="entry name" value="ATP-grasp fold, A domain"/>
    <property type="match status" value="1"/>
</dbReference>
<dbReference type="AlphaFoldDB" id="A0A1C4G804"/>
<organism evidence="3 4">
    <name type="scientific">Kosakonia oryziphila</name>
    <dbReference type="NCBI Taxonomy" id="1005667"/>
    <lineage>
        <taxon>Bacteria</taxon>
        <taxon>Pseudomonadati</taxon>
        <taxon>Pseudomonadota</taxon>
        <taxon>Gammaproteobacteria</taxon>
        <taxon>Enterobacterales</taxon>
        <taxon>Enterobacteriaceae</taxon>
        <taxon>Kosakonia</taxon>
    </lineage>
</organism>
<dbReference type="EMBL" id="FMBC01000055">
    <property type="protein sequence ID" value="SCC64310.1"/>
    <property type="molecule type" value="Genomic_DNA"/>
</dbReference>
<dbReference type="SUPFAM" id="SSF56059">
    <property type="entry name" value="Glutathione synthetase ATP-binding domain-like"/>
    <property type="match status" value="1"/>
</dbReference>
<evidence type="ECO:0000256" key="1">
    <source>
        <dbReference type="PROSITE-ProRule" id="PRU00409"/>
    </source>
</evidence>
<feature type="domain" description="ATP-grasp" evidence="2">
    <location>
        <begin position="195"/>
        <end position="396"/>
    </location>
</feature>
<keyword evidence="1" id="KW-0547">Nucleotide-binding</keyword>
<keyword evidence="4" id="KW-1185">Reference proteome</keyword>
<dbReference type="OrthoDB" id="5297883at2"/>
<dbReference type="RefSeq" id="WP_090137953.1">
    <property type="nucleotide sequence ID" value="NZ_FMBC01000055.1"/>
</dbReference>
<evidence type="ECO:0000313" key="3">
    <source>
        <dbReference type="EMBL" id="SCC64310.1"/>
    </source>
</evidence>
<sequence>MPQTTESGVSSARFLGMAPFLRMSIAGVDFTSATQEMIAQAQNAPEDAVLWMNLATAMMSLKHEELGLQIQAQALDMQRVYHWPARQPTKLRLLMLMVPGNLSANIPLDCLMEDSDIDLIYYYVDPLNDNPLTAPVPEHDVVMVAIGASDEQESVLLRLEYVLRNWPKPVLNPPKNVPTSERHNASLLLQNVPGLVICPVLHVSRQALHDVACGQKALADIAENHDFPIIVRPVGSHGGHGLQKIDSAAAVTAYLEETAGEEFFVSRFVDYSGEDGLFRKMRVVLIDGKPFACHMGVSSHWMIHYVNAGMYEDADKRAQEGRFFNEFADFAQRHREALAAISQRTGLEYIGIDCAETRDGELLIFEIDPAMVIHAMDDEEMFPNKQIHMLKVKTAMREMLLKYAGQAL</sequence>
<protein>
    <submittedName>
        <fullName evidence="3">Glutathione synthase/RimK-type ligase, ATP-grasp superfamily</fullName>
    </submittedName>
</protein>
<keyword evidence="1" id="KW-0067">ATP-binding</keyword>
<dbReference type="Gene3D" id="3.30.470.20">
    <property type="entry name" value="ATP-grasp fold, B domain"/>
    <property type="match status" value="1"/>
</dbReference>
<dbReference type="Proteomes" id="UP000198515">
    <property type="component" value="Unassembled WGS sequence"/>
</dbReference>
<evidence type="ECO:0000259" key="2">
    <source>
        <dbReference type="PROSITE" id="PS50975"/>
    </source>
</evidence>
<dbReference type="GO" id="GO:0016874">
    <property type="term" value="F:ligase activity"/>
    <property type="evidence" value="ECO:0007669"/>
    <property type="project" value="UniProtKB-KW"/>
</dbReference>
<gene>
    <name evidence="3" type="ORF">GA0061070_105519</name>
</gene>